<protein>
    <submittedName>
        <fullName evidence="1">Uncharacterized protein</fullName>
    </submittedName>
</protein>
<proteinExistence type="predicted"/>
<comment type="caution">
    <text evidence="1">The sequence shown here is derived from an EMBL/GenBank/DDBJ whole genome shotgun (WGS) entry which is preliminary data.</text>
</comment>
<evidence type="ECO:0000313" key="2">
    <source>
        <dbReference type="Proteomes" id="UP001241377"/>
    </source>
</evidence>
<accession>A0ACC2WLC9</accession>
<name>A0ACC2WLC9_9TREE</name>
<organism evidence="1 2">
    <name type="scientific">Naganishia cerealis</name>
    <dbReference type="NCBI Taxonomy" id="610337"/>
    <lineage>
        <taxon>Eukaryota</taxon>
        <taxon>Fungi</taxon>
        <taxon>Dikarya</taxon>
        <taxon>Basidiomycota</taxon>
        <taxon>Agaricomycotina</taxon>
        <taxon>Tremellomycetes</taxon>
        <taxon>Filobasidiales</taxon>
        <taxon>Filobasidiaceae</taxon>
        <taxon>Naganishia</taxon>
    </lineage>
</organism>
<sequence length="701" mass="80096">MAKPSKATKKFQSKHLKHTIEHRREVQRHNKKALSRKKKSSNDETEKPSTAQPKEVFNDMSVEDFMEGGFEVPKEKKSSKKAQQEPESEDESSESEDEEAMKHDLKNLAEKDPEFYKYLEENDKGLLDFEAVNPMDAMSDDEGASELEAEETEEAKEQKDESSNKIEITLELVKEWSTKLQKPTPKLIRNVAIAFKAAVNINRANEEDYKYLVTDPEAFNALMVLTLQDLPTAIQKLIKYKVNASTGARTIPQKNQHVSQISSILKSHAGSYITLLHDITNTETAALVLSSLQELFPYYLSHRRLLKQLLAGVVNVWATTPDVETQIATFAFLNNVSREFSSSLLETVLKLTYSSFLQNCRKTNVYNMPMINVCKNSAAELFGIDEKISYQIGYEYIRQLAIHLRNSMNATSNAKDGYKTVYNWQYCHSLDFWSRVLTQFCNPEVELKHKNKESPLRLLIYPLVQVTLGTIRLIPTAQFFPLRFYLLRSLIRLSQSTGVYIPIYPLLSEVLTSTAFTKSPKRTNLAAFDFENNIKVNQAYLGTRTYQDGLSEQFVELASEFFVLHCKSIAFPELATPAILSLRRFIKKSKNIRFNKQLQQLVEKLNSNATYIIAKRANVEYGPSNRAEVNTFLSETDWQKTPLGQYVVVQRKSKETKLQLLKQAMEDEAESKIQKERDEDSDEAMDALAEESDGSEADMSD</sequence>
<dbReference type="EMBL" id="JASBWR010000006">
    <property type="protein sequence ID" value="KAJ9111975.1"/>
    <property type="molecule type" value="Genomic_DNA"/>
</dbReference>
<gene>
    <name evidence="1" type="ORF">QFC19_000897</name>
</gene>
<reference evidence="1" key="1">
    <citation type="submission" date="2023-04" db="EMBL/GenBank/DDBJ databases">
        <title>Draft Genome sequencing of Naganishia species isolated from polar environments using Oxford Nanopore Technology.</title>
        <authorList>
            <person name="Leo P."/>
            <person name="Venkateswaran K."/>
        </authorList>
    </citation>
    <scope>NUCLEOTIDE SEQUENCE</scope>
    <source>
        <strain evidence="1">MNA-CCFEE 5261</strain>
    </source>
</reference>
<keyword evidence="2" id="KW-1185">Reference proteome</keyword>
<evidence type="ECO:0000313" key="1">
    <source>
        <dbReference type="EMBL" id="KAJ9111975.1"/>
    </source>
</evidence>
<dbReference type="Proteomes" id="UP001241377">
    <property type="component" value="Unassembled WGS sequence"/>
</dbReference>